<organism evidence="1 2">
    <name type="scientific">Symbiodinium natans</name>
    <dbReference type="NCBI Taxonomy" id="878477"/>
    <lineage>
        <taxon>Eukaryota</taxon>
        <taxon>Sar</taxon>
        <taxon>Alveolata</taxon>
        <taxon>Dinophyceae</taxon>
        <taxon>Suessiales</taxon>
        <taxon>Symbiodiniaceae</taxon>
        <taxon>Symbiodinium</taxon>
    </lineage>
</organism>
<keyword evidence="2" id="KW-1185">Reference proteome</keyword>
<proteinExistence type="predicted"/>
<comment type="caution">
    <text evidence="1">The sequence shown here is derived from an EMBL/GenBank/DDBJ whole genome shotgun (WGS) entry which is preliminary data.</text>
</comment>
<reference evidence="1" key="1">
    <citation type="submission" date="2021-02" db="EMBL/GenBank/DDBJ databases">
        <authorList>
            <person name="Dougan E. K."/>
            <person name="Rhodes N."/>
            <person name="Thang M."/>
            <person name="Chan C."/>
        </authorList>
    </citation>
    <scope>NUCLEOTIDE SEQUENCE</scope>
</reference>
<accession>A0A812VB54</accession>
<dbReference type="AlphaFoldDB" id="A0A812VB54"/>
<gene>
    <name evidence="1" type="ORF">SNAT2548_LOCUS34546</name>
</gene>
<evidence type="ECO:0000313" key="2">
    <source>
        <dbReference type="Proteomes" id="UP000604046"/>
    </source>
</evidence>
<sequence length="204" mass="23268">MAMGEPSAGACLVWCAEGCMKQDQDHQRAWLRSIAESHCARCHFCKKAQSFLRWLKGKSVTVVLIADWREVKPIMEGLDAEQQADVHMYITARWDKSYFNALSWVQEHARGKQISMLENFSRQNVQEVVRRHLPCGGGELQTPCQQTGFVKPGPLPPHANGKPLVMSWWLSYGNLKSALQDPEMAFIVEQALKQMMSRNETYED</sequence>
<protein>
    <submittedName>
        <fullName evidence="1">Uncharacterized protein</fullName>
    </submittedName>
</protein>
<dbReference type="EMBL" id="CAJNDS010002814">
    <property type="protein sequence ID" value="CAE7607519.1"/>
    <property type="molecule type" value="Genomic_DNA"/>
</dbReference>
<dbReference type="Proteomes" id="UP000604046">
    <property type="component" value="Unassembled WGS sequence"/>
</dbReference>
<dbReference type="OrthoDB" id="431281at2759"/>
<name>A0A812VB54_9DINO</name>
<evidence type="ECO:0000313" key="1">
    <source>
        <dbReference type="EMBL" id="CAE7607519.1"/>
    </source>
</evidence>